<dbReference type="CDD" id="cd00840">
    <property type="entry name" value="MPP_Mre11_N"/>
    <property type="match status" value="1"/>
</dbReference>
<name>A0A8J6LS19_9FIRM</name>
<dbReference type="PANTHER" id="PTHR30337:SF7">
    <property type="entry name" value="PHOSPHOESTERASE"/>
    <property type="match status" value="1"/>
</dbReference>
<dbReference type="Pfam" id="PF00149">
    <property type="entry name" value="Metallophos"/>
    <property type="match status" value="1"/>
</dbReference>
<keyword evidence="3" id="KW-0269">Exonuclease</keyword>
<evidence type="ECO:0000256" key="1">
    <source>
        <dbReference type="ARBA" id="ARBA00022801"/>
    </source>
</evidence>
<evidence type="ECO:0000313" key="4">
    <source>
        <dbReference type="Proteomes" id="UP000657177"/>
    </source>
</evidence>
<keyword evidence="1" id="KW-0378">Hydrolase</keyword>
<dbReference type="GO" id="GO:0004527">
    <property type="term" value="F:exonuclease activity"/>
    <property type="evidence" value="ECO:0007669"/>
    <property type="project" value="UniProtKB-KW"/>
</dbReference>
<accession>A0A8J6LS19</accession>
<dbReference type="InterPro" id="IPR029052">
    <property type="entry name" value="Metallo-depent_PP-like"/>
</dbReference>
<dbReference type="EMBL" id="JAAKDE010000009">
    <property type="protein sequence ID" value="MBA2132857.1"/>
    <property type="molecule type" value="Genomic_DNA"/>
</dbReference>
<dbReference type="Proteomes" id="UP000657177">
    <property type="component" value="Unassembled WGS sequence"/>
</dbReference>
<evidence type="ECO:0000313" key="3">
    <source>
        <dbReference type="EMBL" id="MBA2132857.1"/>
    </source>
</evidence>
<keyword evidence="3" id="KW-0540">Nuclease</keyword>
<keyword evidence="4" id="KW-1185">Reference proteome</keyword>
<comment type="caution">
    <text evidence="3">The sequence shown here is derived from an EMBL/GenBank/DDBJ whole genome shotgun (WGS) entry which is preliminary data.</text>
</comment>
<evidence type="ECO:0000259" key="2">
    <source>
        <dbReference type="Pfam" id="PF00149"/>
    </source>
</evidence>
<gene>
    <name evidence="3" type="ORF">G5B42_04780</name>
</gene>
<sequence>MARIRCLHLADLHLGWAPRDWGGREAERQQERDSLLRKAVDLALDPAAQIQLVLIVGDLFESHRPPADLVAGVLAELERLVRAGLQVVTVPGNHDEITYHDSVYRKYGREWPGLLVTNPHPERIGVLTLGGTPCYLYSLAYTGGLTGGTEPLRDFPRGTEDGLHVAIFHGSLDWMAGERSLPLSTQGLAEAGYDYVALGHLHQHQVKTVGNTLFVYPGMVEGKNLSDPGTGFFTVVELGAGAPRVDKIPAPVRPYRQVTLDVTGMDDGRLGEEIKKMADPEAVVDFRLTGVLSFLPDWALLTEQLKRQYFYCEVRDETAFLDPAILEKWAEEPTLRGAFLQRMLRRMAAAATPEEQRRNYLAMAKGIAALQGGKARGER</sequence>
<feature type="domain" description="Calcineurin-like phosphoesterase" evidence="2">
    <location>
        <begin position="5"/>
        <end position="203"/>
    </location>
</feature>
<protein>
    <submittedName>
        <fullName evidence="3">DNA repair exonuclease</fullName>
    </submittedName>
</protein>
<dbReference type="AlphaFoldDB" id="A0A8J6LS19"/>
<organism evidence="3 4">
    <name type="scientific">Capillibacterium thermochitinicola</name>
    <dbReference type="NCBI Taxonomy" id="2699427"/>
    <lineage>
        <taxon>Bacteria</taxon>
        <taxon>Bacillati</taxon>
        <taxon>Bacillota</taxon>
        <taxon>Capillibacterium</taxon>
    </lineage>
</organism>
<reference evidence="3" key="1">
    <citation type="submission" date="2020-06" db="EMBL/GenBank/DDBJ databases">
        <title>Novel chitinolytic bacterium.</title>
        <authorList>
            <person name="Ungkulpasvich U."/>
            <person name="Kosugi A."/>
            <person name="Uke A."/>
        </authorList>
    </citation>
    <scope>NUCLEOTIDE SEQUENCE</scope>
    <source>
        <strain evidence="3">UUS1-1</strain>
    </source>
</reference>
<dbReference type="SUPFAM" id="SSF56300">
    <property type="entry name" value="Metallo-dependent phosphatases"/>
    <property type="match status" value="1"/>
</dbReference>
<dbReference type="InterPro" id="IPR004843">
    <property type="entry name" value="Calcineurin-like_PHP"/>
</dbReference>
<dbReference type="PANTHER" id="PTHR30337">
    <property type="entry name" value="COMPONENT OF ATP-DEPENDENT DSDNA EXONUCLEASE"/>
    <property type="match status" value="1"/>
</dbReference>
<dbReference type="InterPro" id="IPR050535">
    <property type="entry name" value="DNA_Repair-Maintenance_Comp"/>
</dbReference>
<proteinExistence type="predicted"/>
<dbReference type="InterPro" id="IPR041796">
    <property type="entry name" value="Mre11_N"/>
</dbReference>
<dbReference type="Gene3D" id="3.60.21.10">
    <property type="match status" value="1"/>
</dbReference>